<feature type="region of interest" description="Disordered" evidence="1">
    <location>
        <begin position="1"/>
        <end position="20"/>
    </location>
</feature>
<sequence>MEQALPTPLRARTLDSREVTPDDAVPRRRLRTLHDVLEAFPEIADIIIDDTEQHPRTTQEEEEQRSREEGCRVAQGSEEILQCQEGRVHPQNAGGVTLGGLVLHLSAAAGVTFTH</sequence>
<gene>
    <name evidence="2" type="ORF">GCM10010841_26890</name>
</gene>
<accession>A0ABQ2GY99</accession>
<evidence type="ECO:0000256" key="1">
    <source>
        <dbReference type="SAM" id="MobiDB-lite"/>
    </source>
</evidence>
<feature type="region of interest" description="Disordered" evidence="1">
    <location>
        <begin position="46"/>
        <end position="73"/>
    </location>
</feature>
<organism evidence="2 3">
    <name type="scientific">Deinococcus aerophilus</name>
    <dbReference type="NCBI Taxonomy" id="522488"/>
    <lineage>
        <taxon>Bacteria</taxon>
        <taxon>Thermotogati</taxon>
        <taxon>Deinococcota</taxon>
        <taxon>Deinococci</taxon>
        <taxon>Deinococcales</taxon>
        <taxon>Deinococcaceae</taxon>
        <taxon>Deinococcus</taxon>
    </lineage>
</organism>
<feature type="compositionally biased region" description="Basic and acidic residues" evidence="1">
    <location>
        <begin position="51"/>
        <end position="71"/>
    </location>
</feature>
<name>A0ABQ2GY99_9DEIO</name>
<evidence type="ECO:0000313" key="3">
    <source>
        <dbReference type="Proteomes" id="UP000661918"/>
    </source>
</evidence>
<evidence type="ECO:0000313" key="2">
    <source>
        <dbReference type="EMBL" id="GGM17273.1"/>
    </source>
</evidence>
<comment type="caution">
    <text evidence="2">The sequence shown here is derived from an EMBL/GenBank/DDBJ whole genome shotgun (WGS) entry which is preliminary data.</text>
</comment>
<reference evidence="3" key="1">
    <citation type="journal article" date="2019" name="Int. J. Syst. Evol. Microbiol.">
        <title>The Global Catalogue of Microorganisms (GCM) 10K type strain sequencing project: providing services to taxonomists for standard genome sequencing and annotation.</title>
        <authorList>
            <consortium name="The Broad Institute Genomics Platform"/>
            <consortium name="The Broad Institute Genome Sequencing Center for Infectious Disease"/>
            <person name="Wu L."/>
            <person name="Ma J."/>
        </authorList>
    </citation>
    <scope>NUCLEOTIDE SEQUENCE [LARGE SCALE GENOMIC DNA]</scope>
    <source>
        <strain evidence="3">JCM 15443</strain>
    </source>
</reference>
<keyword evidence="3" id="KW-1185">Reference proteome</keyword>
<dbReference type="Proteomes" id="UP000661918">
    <property type="component" value="Unassembled WGS sequence"/>
</dbReference>
<proteinExistence type="predicted"/>
<protein>
    <submittedName>
        <fullName evidence="2">Uncharacterized protein</fullName>
    </submittedName>
</protein>
<dbReference type="EMBL" id="BMOM01000027">
    <property type="protein sequence ID" value="GGM17273.1"/>
    <property type="molecule type" value="Genomic_DNA"/>
</dbReference>